<name>A0A498JFK9_MALDO</name>
<dbReference type="EMBL" id="RDQH01000334">
    <property type="protein sequence ID" value="RXH92623.1"/>
    <property type="molecule type" value="Genomic_DNA"/>
</dbReference>
<protein>
    <submittedName>
        <fullName evidence="1">Uncharacterized protein</fullName>
    </submittedName>
</protein>
<reference evidence="1 2" key="1">
    <citation type="submission" date="2018-10" db="EMBL/GenBank/DDBJ databases">
        <title>A high-quality apple genome assembly.</title>
        <authorList>
            <person name="Hu J."/>
        </authorList>
    </citation>
    <scope>NUCLEOTIDE SEQUENCE [LARGE SCALE GENOMIC DNA]</scope>
    <source>
        <strain evidence="2">cv. HFTH1</strain>
        <tissue evidence="1">Young leaf</tissue>
    </source>
</reference>
<proteinExistence type="predicted"/>
<sequence length="130" mass="14617">MASSRTKRTRLFILEIVIGTPKFSFYTSNVLFSAPAFMGFRFILRNNITASVLHNCCDIILQSDTAARRIQDGLVALPVKFLHFFLSRSLQFRCLSPLQPPPFSTSMLSWEAFIRSVSSMSGNGPPLVIR</sequence>
<accession>A0A498JFK9</accession>
<dbReference type="AlphaFoldDB" id="A0A498JFK9"/>
<comment type="caution">
    <text evidence="1">The sequence shown here is derived from an EMBL/GenBank/DDBJ whole genome shotgun (WGS) entry which is preliminary data.</text>
</comment>
<keyword evidence="2" id="KW-1185">Reference proteome</keyword>
<dbReference type="Proteomes" id="UP000290289">
    <property type="component" value="Chromosome 8"/>
</dbReference>
<gene>
    <name evidence="1" type="ORF">DVH24_033519</name>
</gene>
<evidence type="ECO:0000313" key="1">
    <source>
        <dbReference type="EMBL" id="RXH92623.1"/>
    </source>
</evidence>
<evidence type="ECO:0000313" key="2">
    <source>
        <dbReference type="Proteomes" id="UP000290289"/>
    </source>
</evidence>
<organism evidence="1 2">
    <name type="scientific">Malus domestica</name>
    <name type="common">Apple</name>
    <name type="synonym">Pyrus malus</name>
    <dbReference type="NCBI Taxonomy" id="3750"/>
    <lineage>
        <taxon>Eukaryota</taxon>
        <taxon>Viridiplantae</taxon>
        <taxon>Streptophyta</taxon>
        <taxon>Embryophyta</taxon>
        <taxon>Tracheophyta</taxon>
        <taxon>Spermatophyta</taxon>
        <taxon>Magnoliopsida</taxon>
        <taxon>eudicotyledons</taxon>
        <taxon>Gunneridae</taxon>
        <taxon>Pentapetalae</taxon>
        <taxon>rosids</taxon>
        <taxon>fabids</taxon>
        <taxon>Rosales</taxon>
        <taxon>Rosaceae</taxon>
        <taxon>Amygdaloideae</taxon>
        <taxon>Maleae</taxon>
        <taxon>Malus</taxon>
    </lineage>
</organism>